<dbReference type="Proteomes" id="UP000255505">
    <property type="component" value="Chromosome I"/>
</dbReference>
<sequence length="112" mass="12022">MKLTISSDCIKPVEAPCSAVTFTLRFSPGALRVTPAASAALAEANVTPQSLLLRHLCGDWGDLDELDRQQNNFALAMSALLLSSYALPDGGKVWVITEADRSVTTVLLPEDY</sequence>
<name>A0A375I7S6_9BURK</name>
<organism evidence="1 2">
    <name type="scientific">Cupriavidus taiwanensis</name>
    <dbReference type="NCBI Taxonomy" id="164546"/>
    <lineage>
        <taxon>Bacteria</taxon>
        <taxon>Pseudomonadati</taxon>
        <taxon>Pseudomonadota</taxon>
        <taxon>Betaproteobacteria</taxon>
        <taxon>Burkholderiales</taxon>
        <taxon>Burkholderiaceae</taxon>
        <taxon>Cupriavidus</taxon>
    </lineage>
</organism>
<accession>A0A375I7S6</accession>
<proteinExistence type="predicted"/>
<evidence type="ECO:0000313" key="1">
    <source>
        <dbReference type="EMBL" id="SPK70844.1"/>
    </source>
</evidence>
<protein>
    <submittedName>
        <fullName evidence="1">Membrane protein (Modular protein)</fullName>
    </submittedName>
</protein>
<dbReference type="RefSeq" id="WP_231942390.1">
    <property type="nucleotide sequence ID" value="NZ_LT991976.1"/>
</dbReference>
<reference evidence="1 2" key="1">
    <citation type="submission" date="2018-01" db="EMBL/GenBank/DDBJ databases">
        <authorList>
            <person name="Gaut B.S."/>
            <person name="Morton B.R."/>
            <person name="Clegg M.T."/>
            <person name="Duvall M.R."/>
        </authorList>
    </citation>
    <scope>NUCLEOTIDE SEQUENCE [LARGE SCALE GENOMIC DNA]</scope>
    <source>
        <strain evidence="1">Cupriavidus taiwanensis LMG 19425</strain>
    </source>
</reference>
<evidence type="ECO:0000313" key="2">
    <source>
        <dbReference type="Proteomes" id="UP000255505"/>
    </source>
</evidence>
<dbReference type="AlphaFoldDB" id="A0A375I7S6"/>
<gene>
    <name evidence="1" type="ORF">CT19425_30068</name>
</gene>
<dbReference type="EMBL" id="LT991976">
    <property type="protein sequence ID" value="SPK70844.1"/>
    <property type="molecule type" value="Genomic_DNA"/>
</dbReference>